<proteinExistence type="predicted"/>
<dbReference type="HOGENOM" id="CLU_144310_0_0_1"/>
<evidence type="ECO:0000313" key="1">
    <source>
        <dbReference type="EMBL" id="KIK35696.1"/>
    </source>
</evidence>
<dbReference type="EMBL" id="KN835597">
    <property type="protein sequence ID" value="KIK35696.1"/>
    <property type="molecule type" value="Genomic_DNA"/>
</dbReference>
<organism evidence="1 2">
    <name type="scientific">Suillus luteus UH-Slu-Lm8-n1</name>
    <dbReference type="NCBI Taxonomy" id="930992"/>
    <lineage>
        <taxon>Eukaryota</taxon>
        <taxon>Fungi</taxon>
        <taxon>Dikarya</taxon>
        <taxon>Basidiomycota</taxon>
        <taxon>Agaricomycotina</taxon>
        <taxon>Agaricomycetes</taxon>
        <taxon>Agaricomycetidae</taxon>
        <taxon>Boletales</taxon>
        <taxon>Suillineae</taxon>
        <taxon>Suillaceae</taxon>
        <taxon>Suillus</taxon>
    </lineage>
</organism>
<keyword evidence="2" id="KW-1185">Reference proteome</keyword>
<dbReference type="InParanoid" id="A0A0D0A1Q3"/>
<feature type="non-terminal residue" evidence="1">
    <location>
        <position position="1"/>
    </location>
</feature>
<dbReference type="AlphaFoldDB" id="A0A0D0A1Q3"/>
<reference evidence="2" key="2">
    <citation type="submission" date="2015-01" db="EMBL/GenBank/DDBJ databases">
        <title>Evolutionary Origins and Diversification of the Mycorrhizal Mutualists.</title>
        <authorList>
            <consortium name="DOE Joint Genome Institute"/>
            <consortium name="Mycorrhizal Genomics Consortium"/>
            <person name="Kohler A."/>
            <person name="Kuo A."/>
            <person name="Nagy L.G."/>
            <person name="Floudas D."/>
            <person name="Copeland A."/>
            <person name="Barry K.W."/>
            <person name="Cichocki N."/>
            <person name="Veneault-Fourrey C."/>
            <person name="LaButti K."/>
            <person name="Lindquist E.A."/>
            <person name="Lipzen A."/>
            <person name="Lundell T."/>
            <person name="Morin E."/>
            <person name="Murat C."/>
            <person name="Riley R."/>
            <person name="Ohm R."/>
            <person name="Sun H."/>
            <person name="Tunlid A."/>
            <person name="Henrissat B."/>
            <person name="Grigoriev I.V."/>
            <person name="Hibbett D.S."/>
            <person name="Martin F."/>
        </authorList>
    </citation>
    <scope>NUCLEOTIDE SEQUENCE [LARGE SCALE GENOMIC DNA]</scope>
    <source>
        <strain evidence="2">UH-Slu-Lm8-n1</strain>
    </source>
</reference>
<dbReference type="OrthoDB" id="2674494at2759"/>
<reference evidence="1 2" key="1">
    <citation type="submission" date="2014-04" db="EMBL/GenBank/DDBJ databases">
        <authorList>
            <consortium name="DOE Joint Genome Institute"/>
            <person name="Kuo A."/>
            <person name="Ruytinx J."/>
            <person name="Rineau F."/>
            <person name="Colpaert J."/>
            <person name="Kohler A."/>
            <person name="Nagy L.G."/>
            <person name="Floudas D."/>
            <person name="Copeland A."/>
            <person name="Barry K.W."/>
            <person name="Cichocki N."/>
            <person name="Veneault-Fourrey C."/>
            <person name="LaButti K."/>
            <person name="Lindquist E.A."/>
            <person name="Lipzen A."/>
            <person name="Lundell T."/>
            <person name="Morin E."/>
            <person name="Murat C."/>
            <person name="Sun H."/>
            <person name="Tunlid A."/>
            <person name="Henrissat B."/>
            <person name="Grigoriev I.V."/>
            <person name="Hibbett D.S."/>
            <person name="Martin F."/>
            <person name="Nordberg H.P."/>
            <person name="Cantor M.N."/>
            <person name="Hua S.X."/>
        </authorList>
    </citation>
    <scope>NUCLEOTIDE SEQUENCE [LARGE SCALE GENOMIC DNA]</scope>
    <source>
        <strain evidence="1 2">UH-Slu-Lm8-n1</strain>
    </source>
</reference>
<gene>
    <name evidence="1" type="ORF">CY34DRAFT_95659</name>
</gene>
<dbReference type="Proteomes" id="UP000054485">
    <property type="component" value="Unassembled WGS sequence"/>
</dbReference>
<evidence type="ECO:0000313" key="2">
    <source>
        <dbReference type="Proteomes" id="UP000054485"/>
    </source>
</evidence>
<sequence length="96" mass="10518">LMAVIPCLTLAEVEKLRIHDINLQIRWHQRFDKDVPAAKNTPSAKAKKIQVLMDAIGHYIRGEAVPKSAAGLSLQLAVDEGCDNATGHSEDESDNE</sequence>
<name>A0A0D0A1Q3_9AGAM</name>
<protein>
    <submittedName>
        <fullName evidence="1">Uncharacterized protein</fullName>
    </submittedName>
</protein>
<accession>A0A0D0A1Q3</accession>